<evidence type="ECO:0000256" key="2">
    <source>
        <dbReference type="ARBA" id="ARBA00023125"/>
    </source>
</evidence>
<dbReference type="PANTHER" id="PTHR30146">
    <property type="entry name" value="LACI-RELATED TRANSCRIPTIONAL REPRESSOR"/>
    <property type="match status" value="1"/>
</dbReference>
<dbReference type="CDD" id="cd01392">
    <property type="entry name" value="HTH_LacI"/>
    <property type="match status" value="1"/>
</dbReference>
<comment type="caution">
    <text evidence="5">The sequence shown here is derived from an EMBL/GenBank/DDBJ whole genome shotgun (WGS) entry which is preliminary data.</text>
</comment>
<reference evidence="5 6" key="1">
    <citation type="submission" date="2019-07" db="EMBL/GenBank/DDBJ databases">
        <authorList>
            <person name="Kim J."/>
        </authorList>
    </citation>
    <scope>NUCLEOTIDE SEQUENCE [LARGE SCALE GENOMIC DNA]</scope>
    <source>
        <strain evidence="5 6">JC52</strain>
    </source>
</reference>
<accession>A0A559KEA7</accession>
<evidence type="ECO:0000256" key="1">
    <source>
        <dbReference type="ARBA" id="ARBA00023015"/>
    </source>
</evidence>
<dbReference type="SUPFAM" id="SSF53822">
    <property type="entry name" value="Periplasmic binding protein-like I"/>
    <property type="match status" value="1"/>
</dbReference>
<gene>
    <name evidence="5" type="ORF">FPZ49_08600</name>
</gene>
<keyword evidence="3" id="KW-0804">Transcription</keyword>
<evidence type="ECO:0000313" key="5">
    <source>
        <dbReference type="EMBL" id="TVY10443.1"/>
    </source>
</evidence>
<organism evidence="5 6">
    <name type="scientific">Paenibacillus cremeus</name>
    <dbReference type="NCBI Taxonomy" id="2163881"/>
    <lineage>
        <taxon>Bacteria</taxon>
        <taxon>Bacillati</taxon>
        <taxon>Bacillota</taxon>
        <taxon>Bacilli</taxon>
        <taxon>Bacillales</taxon>
        <taxon>Paenibacillaceae</taxon>
        <taxon>Paenibacillus</taxon>
    </lineage>
</organism>
<dbReference type="InterPro" id="IPR046335">
    <property type="entry name" value="LacI/GalR-like_sensor"/>
</dbReference>
<evidence type="ECO:0000256" key="3">
    <source>
        <dbReference type="ARBA" id="ARBA00023163"/>
    </source>
</evidence>
<dbReference type="Proteomes" id="UP000317036">
    <property type="component" value="Unassembled WGS sequence"/>
</dbReference>
<dbReference type="PROSITE" id="PS50932">
    <property type="entry name" value="HTH_LACI_2"/>
    <property type="match status" value="1"/>
</dbReference>
<dbReference type="PANTHER" id="PTHR30146:SF109">
    <property type="entry name" value="HTH-TYPE TRANSCRIPTIONAL REGULATOR GALS"/>
    <property type="match status" value="1"/>
</dbReference>
<dbReference type="GO" id="GO:0003700">
    <property type="term" value="F:DNA-binding transcription factor activity"/>
    <property type="evidence" value="ECO:0007669"/>
    <property type="project" value="TreeGrafter"/>
</dbReference>
<dbReference type="InterPro" id="IPR000843">
    <property type="entry name" value="HTH_LacI"/>
</dbReference>
<feature type="domain" description="HTH lacI-type" evidence="4">
    <location>
        <begin position="8"/>
        <end position="62"/>
    </location>
</feature>
<dbReference type="InterPro" id="IPR028082">
    <property type="entry name" value="Peripla_BP_I"/>
</dbReference>
<sequence>MDQFKSKVTIDQVAKAAGVAKSTVSRIINNAPGVKPATKMRVSKIIEEMGFTPNLMARSLKTNLRKQIALAINDIRNPYYPELAWAAEQVAKQHGYRLVLINHYGNPSDELAVVREANDMHVDGIIMLPLSKPKTLMAEVKKASVPVCLIGVYEEDIPADSVALTRSEGVLAMEHLIRIGRQRIAYVGRHYQQFRPRSRFSVYQKALESSFLKRDPAHVFLGPTASIQTGLEAAHYFYSLKDKDNLPDAVFTDNDMTAIGLIQGLLNLGVRVPEDIAVVGVDDINWCTLITPKLTSVSSLSTEMGRIAVELLLKRIETGPETEFRRVELEPRLIVRESSVKQL</sequence>
<dbReference type="Gene3D" id="1.10.260.40">
    <property type="entry name" value="lambda repressor-like DNA-binding domains"/>
    <property type="match status" value="1"/>
</dbReference>
<dbReference type="SMART" id="SM00354">
    <property type="entry name" value="HTH_LACI"/>
    <property type="match status" value="1"/>
</dbReference>
<dbReference type="InterPro" id="IPR010982">
    <property type="entry name" value="Lambda_DNA-bd_dom_sf"/>
</dbReference>
<dbReference type="OrthoDB" id="2854648at2"/>
<dbReference type="EMBL" id="VNJI01000008">
    <property type="protein sequence ID" value="TVY10443.1"/>
    <property type="molecule type" value="Genomic_DNA"/>
</dbReference>
<dbReference type="CDD" id="cd06267">
    <property type="entry name" value="PBP1_LacI_sugar_binding-like"/>
    <property type="match status" value="1"/>
</dbReference>
<evidence type="ECO:0000259" key="4">
    <source>
        <dbReference type="PROSITE" id="PS50932"/>
    </source>
</evidence>
<dbReference type="Pfam" id="PF00356">
    <property type="entry name" value="LacI"/>
    <property type="match status" value="1"/>
</dbReference>
<keyword evidence="2" id="KW-0238">DNA-binding</keyword>
<dbReference type="GO" id="GO:0000976">
    <property type="term" value="F:transcription cis-regulatory region binding"/>
    <property type="evidence" value="ECO:0007669"/>
    <property type="project" value="TreeGrafter"/>
</dbReference>
<dbReference type="SUPFAM" id="SSF47413">
    <property type="entry name" value="lambda repressor-like DNA-binding domains"/>
    <property type="match status" value="1"/>
</dbReference>
<name>A0A559KEA7_9BACL</name>
<protein>
    <submittedName>
        <fullName evidence="5">LacI family transcriptional regulator</fullName>
    </submittedName>
</protein>
<dbReference type="Gene3D" id="3.40.50.2300">
    <property type="match status" value="2"/>
</dbReference>
<dbReference type="RefSeq" id="WP_144845538.1">
    <property type="nucleotide sequence ID" value="NZ_VNJI01000008.1"/>
</dbReference>
<keyword evidence="1" id="KW-0805">Transcription regulation</keyword>
<evidence type="ECO:0000313" key="6">
    <source>
        <dbReference type="Proteomes" id="UP000317036"/>
    </source>
</evidence>
<keyword evidence="6" id="KW-1185">Reference proteome</keyword>
<dbReference type="AlphaFoldDB" id="A0A559KEA7"/>
<dbReference type="Pfam" id="PF13377">
    <property type="entry name" value="Peripla_BP_3"/>
    <property type="match status" value="1"/>
</dbReference>
<proteinExistence type="predicted"/>